<accession>A0A099D7Q5</accession>
<organism evidence="3 6">
    <name type="scientific">Actinopolyspora erythraea</name>
    <dbReference type="NCBI Taxonomy" id="414996"/>
    <lineage>
        <taxon>Bacteria</taxon>
        <taxon>Bacillati</taxon>
        <taxon>Actinomycetota</taxon>
        <taxon>Actinomycetes</taxon>
        <taxon>Actinopolysporales</taxon>
        <taxon>Actinopolysporaceae</taxon>
        <taxon>Actinopolyspora</taxon>
    </lineage>
</organism>
<keyword evidence="2" id="KW-0472">Membrane</keyword>
<evidence type="ECO:0000313" key="4">
    <source>
        <dbReference type="EMBL" id="KGI81425.1"/>
    </source>
</evidence>
<protein>
    <submittedName>
        <fullName evidence="3">Uncharacterized protein</fullName>
    </submittedName>
</protein>
<evidence type="ECO:0000313" key="6">
    <source>
        <dbReference type="Proteomes" id="UP000215043"/>
    </source>
</evidence>
<gene>
    <name evidence="3" type="ORF">CDG81_10710</name>
    <name evidence="4" type="ORF">IL38_10750</name>
</gene>
<reference evidence="3 6" key="2">
    <citation type="submission" date="2017-08" db="EMBL/GenBank/DDBJ databases">
        <title>The complete genome sequence of moderately halophilic actinomycete Actinopolyspora erythraea YIM 90600, the producer of novel erythromycin, novel actinopolysporins A-C and tubercidin.</title>
        <authorList>
            <person name="Yin M."/>
            <person name="Tang S."/>
        </authorList>
    </citation>
    <scope>NUCLEOTIDE SEQUENCE [LARGE SCALE GENOMIC DNA]</scope>
    <source>
        <strain evidence="3 6">YIM 90600</strain>
    </source>
</reference>
<dbReference type="AlphaFoldDB" id="A0A099D7Q5"/>
<keyword evidence="5" id="KW-1185">Reference proteome</keyword>
<evidence type="ECO:0000256" key="1">
    <source>
        <dbReference type="SAM" id="MobiDB-lite"/>
    </source>
</evidence>
<dbReference type="KEGG" id="aey:CDG81_10710"/>
<reference evidence="4 5" key="1">
    <citation type="journal article" date="2014" name="PLoS ONE">
        <title>Identification and Characterization of a New Erythromycin Biosynthetic Gene Cluster in Actinopolyspora erythraea YIM90600, a Novel Erythronolide-Producing Halophilic Actinomycete Isolated from Salt Field.</title>
        <authorList>
            <person name="Chen D."/>
            <person name="Feng J."/>
            <person name="Huang L."/>
            <person name="Zhang Q."/>
            <person name="Wu J."/>
            <person name="Zhu X."/>
            <person name="Duan Y."/>
            <person name="Xu Z."/>
        </authorList>
    </citation>
    <scope>NUCLEOTIDE SEQUENCE [LARGE SCALE GENOMIC DNA]</scope>
    <source>
        <strain evidence="4 5">YIM90600</strain>
    </source>
</reference>
<dbReference type="Proteomes" id="UP000029737">
    <property type="component" value="Unassembled WGS sequence"/>
</dbReference>
<keyword evidence="2" id="KW-1133">Transmembrane helix</keyword>
<feature type="region of interest" description="Disordered" evidence="1">
    <location>
        <begin position="51"/>
        <end position="70"/>
    </location>
</feature>
<evidence type="ECO:0000256" key="2">
    <source>
        <dbReference type="SAM" id="Phobius"/>
    </source>
</evidence>
<name>A0A099D7Q5_9ACTN</name>
<evidence type="ECO:0000313" key="5">
    <source>
        <dbReference type="Proteomes" id="UP000029737"/>
    </source>
</evidence>
<evidence type="ECO:0000313" key="3">
    <source>
        <dbReference type="EMBL" id="ASU78668.1"/>
    </source>
</evidence>
<dbReference type="Proteomes" id="UP000215043">
    <property type="component" value="Chromosome"/>
</dbReference>
<sequence length="70" mass="7313">MASLQSITVHWQGMSASTGDALPHATVVVVVKVLLAFLVQFGQRYQITRQGPVAPAAQRRTGVGGPSPDG</sequence>
<dbReference type="EMBL" id="JPMV01000018">
    <property type="protein sequence ID" value="KGI81425.1"/>
    <property type="molecule type" value="Genomic_DNA"/>
</dbReference>
<keyword evidence="2" id="KW-0812">Transmembrane</keyword>
<dbReference type="EMBL" id="CP022752">
    <property type="protein sequence ID" value="ASU78668.1"/>
    <property type="molecule type" value="Genomic_DNA"/>
</dbReference>
<proteinExistence type="predicted"/>
<feature type="transmembrane region" description="Helical" evidence="2">
    <location>
        <begin position="21"/>
        <end position="39"/>
    </location>
</feature>
<dbReference type="HOGENOM" id="CLU_2748591_0_0_11"/>